<dbReference type="InterPro" id="IPR000629">
    <property type="entry name" value="RNA-helicase_DEAD-box_CS"/>
</dbReference>
<dbReference type="InterPro" id="IPR027417">
    <property type="entry name" value="P-loop_NTPase"/>
</dbReference>
<evidence type="ECO:0000256" key="2">
    <source>
        <dbReference type="ARBA" id="ARBA00022741"/>
    </source>
</evidence>
<dbReference type="SMART" id="SM00487">
    <property type="entry name" value="DEXDc"/>
    <property type="match status" value="1"/>
</dbReference>
<dbReference type="PANTHER" id="PTHR47959:SF10">
    <property type="entry name" value="ATP-DEPENDENT RNA HELICASE RHLB"/>
    <property type="match status" value="1"/>
</dbReference>
<gene>
    <name evidence="14" type="ORF">SE37_00515</name>
</gene>
<evidence type="ECO:0000256" key="7">
    <source>
        <dbReference type="ARBA" id="ARBA00038437"/>
    </source>
</evidence>
<feature type="short sequence motif" description="Q motif" evidence="8">
    <location>
        <begin position="1"/>
        <end position="29"/>
    </location>
</feature>
<comment type="caution">
    <text evidence="14">The sequence shown here is derived from an EMBL/GenBank/DDBJ whole genome shotgun (WGS) entry which is preliminary data.</text>
</comment>
<dbReference type="InterPro" id="IPR044742">
    <property type="entry name" value="DEAD/DEAH_RhlB"/>
</dbReference>
<evidence type="ECO:0000313" key="15">
    <source>
        <dbReference type="Proteomes" id="UP000031433"/>
    </source>
</evidence>
<dbReference type="InterPro" id="IPR011545">
    <property type="entry name" value="DEAD/DEAH_box_helicase_dom"/>
</dbReference>
<evidence type="ECO:0000256" key="3">
    <source>
        <dbReference type="ARBA" id="ARBA00022801"/>
    </source>
</evidence>
<feature type="region of interest" description="Disordered" evidence="10">
    <location>
        <begin position="384"/>
        <end position="443"/>
    </location>
</feature>
<reference evidence="14 15" key="1">
    <citation type="submission" date="2015-01" db="EMBL/GenBank/DDBJ databases">
        <title>Genome sequence of the anaerobic bacterium Geobacter soli GSS01, a dissimilatory Fe(III) reducer from soil.</title>
        <authorList>
            <person name="Yang G."/>
            <person name="Zhou S."/>
        </authorList>
    </citation>
    <scope>NUCLEOTIDE SEQUENCE [LARGE SCALE GENOMIC DNA]</scope>
    <source>
        <strain evidence="14 15">GSS01</strain>
    </source>
</reference>
<dbReference type="GO" id="GO:0003723">
    <property type="term" value="F:RNA binding"/>
    <property type="evidence" value="ECO:0007669"/>
    <property type="project" value="UniProtKB-KW"/>
</dbReference>
<proteinExistence type="inferred from homology"/>
<dbReference type="RefSeq" id="WP_039642775.1">
    <property type="nucleotide sequence ID" value="NZ_JXBL01000001.1"/>
</dbReference>
<dbReference type="GO" id="GO:0005829">
    <property type="term" value="C:cytosol"/>
    <property type="evidence" value="ECO:0007669"/>
    <property type="project" value="TreeGrafter"/>
</dbReference>
<feature type="compositionally biased region" description="Basic and acidic residues" evidence="10">
    <location>
        <begin position="384"/>
        <end position="397"/>
    </location>
</feature>
<evidence type="ECO:0000256" key="8">
    <source>
        <dbReference type="PROSITE-ProRule" id="PRU00552"/>
    </source>
</evidence>
<dbReference type="SMART" id="SM00490">
    <property type="entry name" value="HELICc"/>
    <property type="match status" value="1"/>
</dbReference>
<name>A0A0C1QSI0_9BACT</name>
<evidence type="ECO:0000259" key="11">
    <source>
        <dbReference type="PROSITE" id="PS51192"/>
    </source>
</evidence>
<dbReference type="Pfam" id="PF00271">
    <property type="entry name" value="Helicase_C"/>
    <property type="match status" value="1"/>
</dbReference>
<keyword evidence="5 9" id="KW-0067">ATP-binding</keyword>
<dbReference type="PROSITE" id="PS00039">
    <property type="entry name" value="DEAD_ATP_HELICASE"/>
    <property type="match status" value="1"/>
</dbReference>
<dbReference type="CDD" id="cd18787">
    <property type="entry name" value="SF2_C_DEAD"/>
    <property type="match status" value="1"/>
</dbReference>
<evidence type="ECO:0000256" key="9">
    <source>
        <dbReference type="RuleBase" id="RU000492"/>
    </source>
</evidence>
<dbReference type="SUPFAM" id="SSF52540">
    <property type="entry name" value="P-loop containing nucleoside triphosphate hydrolases"/>
    <property type="match status" value="1"/>
</dbReference>
<comment type="similarity">
    <text evidence="7 9">Belongs to the DEAD box helicase family.</text>
</comment>
<sequence>MKFADLSLPEQVMQGVADAGFSDCTPIQEKTLPLSLGGKDVAGQAQTGTGKTAAFLISLFTKLLRSGRGGERRHPRALILAPTRELVVQIEKDAQVLGAHCGFTIQAIYGGVDYMKQKNALKEGADVVVGTPGRLIDYLKQKVYSLKEIEVLVIDEADRMFDMGFIADLRFILRRLPPYDKRQNLMFSATLNQRVMELAYEFMNVPEKVAVTPEQMTAERVEQVLYHVGRKEKFPLLLGLLRREGMARTMIFVNTKREAEFLDERLNANDFPCRVISGDVEQRKRLKILEDFKDGTLPILIATDVASRGLHIDGVSHVINYDLPQDAEDYVHRIGRTARAGAEGKAISMADEDGAFHLEAIHEYIKDKIPVEWAEDELFVHDFKRVKPRPKGQETRAKGPTRHGRKHPEAEKKEPEGEKKKRRRPRRKKNPADGGGGTPPAAE</sequence>
<evidence type="ECO:0000259" key="12">
    <source>
        <dbReference type="PROSITE" id="PS51194"/>
    </source>
</evidence>
<dbReference type="GO" id="GO:0005524">
    <property type="term" value="F:ATP binding"/>
    <property type="evidence" value="ECO:0007669"/>
    <property type="project" value="UniProtKB-KW"/>
</dbReference>
<evidence type="ECO:0000313" key="14">
    <source>
        <dbReference type="EMBL" id="KIE41221.1"/>
    </source>
</evidence>
<dbReference type="InterPro" id="IPR050079">
    <property type="entry name" value="DEAD_box_RNA_helicase"/>
</dbReference>
<keyword evidence="1" id="KW-0963">Cytoplasm</keyword>
<organism evidence="14 15">
    <name type="scientific">Geobacter soli</name>
    <dbReference type="NCBI Taxonomy" id="1510391"/>
    <lineage>
        <taxon>Bacteria</taxon>
        <taxon>Pseudomonadati</taxon>
        <taxon>Thermodesulfobacteriota</taxon>
        <taxon>Desulfuromonadia</taxon>
        <taxon>Geobacterales</taxon>
        <taxon>Geobacteraceae</taxon>
        <taxon>Geobacter</taxon>
    </lineage>
</organism>
<keyword evidence="3 9" id="KW-0378">Hydrolase</keyword>
<dbReference type="PROSITE" id="PS51195">
    <property type="entry name" value="Q_MOTIF"/>
    <property type="match status" value="1"/>
</dbReference>
<dbReference type="CDD" id="cd00268">
    <property type="entry name" value="DEADc"/>
    <property type="match status" value="1"/>
</dbReference>
<dbReference type="GO" id="GO:0003724">
    <property type="term" value="F:RNA helicase activity"/>
    <property type="evidence" value="ECO:0007669"/>
    <property type="project" value="InterPro"/>
</dbReference>
<evidence type="ECO:0000256" key="1">
    <source>
        <dbReference type="ARBA" id="ARBA00022490"/>
    </source>
</evidence>
<evidence type="ECO:0000256" key="6">
    <source>
        <dbReference type="ARBA" id="ARBA00022884"/>
    </source>
</evidence>
<dbReference type="AlphaFoldDB" id="A0A0C1QSI0"/>
<feature type="domain" description="DEAD-box RNA helicase Q" evidence="13">
    <location>
        <begin position="1"/>
        <end position="29"/>
    </location>
</feature>
<dbReference type="EMBL" id="JXBL01000001">
    <property type="protein sequence ID" value="KIE41221.1"/>
    <property type="molecule type" value="Genomic_DNA"/>
</dbReference>
<keyword evidence="15" id="KW-1185">Reference proteome</keyword>
<dbReference type="Proteomes" id="UP000031433">
    <property type="component" value="Unassembled WGS sequence"/>
</dbReference>
<evidence type="ECO:0000259" key="13">
    <source>
        <dbReference type="PROSITE" id="PS51195"/>
    </source>
</evidence>
<feature type="domain" description="Helicase C-terminal" evidence="12">
    <location>
        <begin position="220"/>
        <end position="384"/>
    </location>
</feature>
<dbReference type="HAMAP" id="MF_00661">
    <property type="entry name" value="DEAD_helicase_RhlB"/>
    <property type="match status" value="1"/>
</dbReference>
<feature type="domain" description="Helicase ATP-binding" evidence="11">
    <location>
        <begin position="32"/>
        <end position="209"/>
    </location>
</feature>
<dbReference type="GO" id="GO:0016787">
    <property type="term" value="F:hydrolase activity"/>
    <property type="evidence" value="ECO:0007669"/>
    <property type="project" value="UniProtKB-KW"/>
</dbReference>
<feature type="compositionally biased region" description="Basic and acidic residues" evidence="10">
    <location>
        <begin position="407"/>
        <end position="419"/>
    </location>
</feature>
<protein>
    <submittedName>
        <fullName evidence="14">RNA helicase</fullName>
    </submittedName>
</protein>
<dbReference type="InterPro" id="IPR001650">
    <property type="entry name" value="Helicase_C-like"/>
</dbReference>
<evidence type="ECO:0000256" key="10">
    <source>
        <dbReference type="SAM" id="MobiDB-lite"/>
    </source>
</evidence>
<evidence type="ECO:0000256" key="5">
    <source>
        <dbReference type="ARBA" id="ARBA00022840"/>
    </source>
</evidence>
<feature type="compositionally biased region" description="Basic residues" evidence="10">
    <location>
        <begin position="420"/>
        <end position="429"/>
    </location>
</feature>
<accession>A0A0C1QSI0</accession>
<dbReference type="Gene3D" id="3.40.50.300">
    <property type="entry name" value="P-loop containing nucleotide triphosphate hydrolases"/>
    <property type="match status" value="2"/>
</dbReference>
<keyword evidence="2 9" id="KW-0547">Nucleotide-binding</keyword>
<dbReference type="InterPro" id="IPR014014">
    <property type="entry name" value="RNA_helicase_DEAD_Q_motif"/>
</dbReference>
<evidence type="ECO:0000256" key="4">
    <source>
        <dbReference type="ARBA" id="ARBA00022806"/>
    </source>
</evidence>
<dbReference type="PROSITE" id="PS51194">
    <property type="entry name" value="HELICASE_CTER"/>
    <property type="match status" value="1"/>
</dbReference>
<dbReference type="PROSITE" id="PS51192">
    <property type="entry name" value="HELICASE_ATP_BIND_1"/>
    <property type="match status" value="1"/>
</dbReference>
<dbReference type="Pfam" id="PF00270">
    <property type="entry name" value="DEAD"/>
    <property type="match status" value="1"/>
</dbReference>
<dbReference type="PANTHER" id="PTHR47959">
    <property type="entry name" value="ATP-DEPENDENT RNA HELICASE RHLE-RELATED"/>
    <property type="match status" value="1"/>
</dbReference>
<keyword evidence="6" id="KW-0694">RNA-binding</keyword>
<keyword evidence="4 9" id="KW-0347">Helicase</keyword>
<dbReference type="InterPro" id="IPR014001">
    <property type="entry name" value="Helicase_ATP-bd"/>
</dbReference>
<feature type="compositionally biased region" description="Gly residues" evidence="10">
    <location>
        <begin position="433"/>
        <end position="443"/>
    </location>
</feature>
<dbReference type="InterPro" id="IPR023554">
    <property type="entry name" value="RNA_helicase_ATP-dep_RhlB"/>
</dbReference>